<dbReference type="Proteomes" id="UP000295124">
    <property type="component" value="Unassembled WGS sequence"/>
</dbReference>
<dbReference type="GO" id="GO:0016787">
    <property type="term" value="F:hydrolase activity"/>
    <property type="evidence" value="ECO:0007669"/>
    <property type="project" value="UniProtKB-KW"/>
</dbReference>
<gene>
    <name evidence="2" type="ORF">E1263_23780</name>
</gene>
<feature type="domain" description="AB hydrolase-1" evidence="1">
    <location>
        <begin position="37"/>
        <end position="251"/>
    </location>
</feature>
<dbReference type="InterPro" id="IPR050471">
    <property type="entry name" value="AB_hydrolase"/>
</dbReference>
<reference evidence="2 3" key="1">
    <citation type="submission" date="2019-03" db="EMBL/GenBank/DDBJ databases">
        <title>Draft genome sequences of novel Actinobacteria.</title>
        <authorList>
            <person name="Sahin N."/>
            <person name="Ay H."/>
            <person name="Saygin H."/>
        </authorList>
    </citation>
    <scope>NUCLEOTIDE SEQUENCE [LARGE SCALE GENOMIC DNA]</scope>
    <source>
        <strain evidence="2 3">JCM 13523</strain>
    </source>
</reference>
<dbReference type="RefSeq" id="WP_132171006.1">
    <property type="nucleotide sequence ID" value="NZ_SMKX01000075.1"/>
</dbReference>
<dbReference type="AlphaFoldDB" id="A0A4R4ZH76"/>
<dbReference type="InterPro" id="IPR029058">
    <property type="entry name" value="AB_hydrolase_fold"/>
</dbReference>
<dbReference type="InterPro" id="IPR000073">
    <property type="entry name" value="AB_hydrolase_1"/>
</dbReference>
<dbReference type="SUPFAM" id="SSF53474">
    <property type="entry name" value="alpha/beta-Hydrolases"/>
    <property type="match status" value="1"/>
</dbReference>
<keyword evidence="3" id="KW-1185">Reference proteome</keyword>
<dbReference type="Gene3D" id="3.40.50.1820">
    <property type="entry name" value="alpha/beta hydrolase"/>
    <property type="match status" value="1"/>
</dbReference>
<sequence length="265" mass="27750">MSIVKSADGTTISYDVYGEGQPLILVDGATAHRAVNPLNAETAQLLSDQFRTYVYDRRGRGESGDTTPYDVQREIEDIAALIEDAGAPAIVLGGSSGSLLALDAAAAGLPITKVITFEPPVVVDDSRPPLPADYVEQLEAHIAAGNPDLAAEFFFTAAIGMPPEAVAGMRQSPYFQPVVDVAHTISYDGRIMGTTMSGNPLPTDRWASIAVPVLVMHGDQTWPALVSGAEAMAAHLPTATLKVVPGADHSTSIEVLAAAIREFAG</sequence>
<evidence type="ECO:0000313" key="3">
    <source>
        <dbReference type="Proteomes" id="UP000295124"/>
    </source>
</evidence>
<keyword evidence="2" id="KW-0378">Hydrolase</keyword>
<organism evidence="2 3">
    <name type="scientific">Kribbella antibiotica</name>
    <dbReference type="NCBI Taxonomy" id="190195"/>
    <lineage>
        <taxon>Bacteria</taxon>
        <taxon>Bacillati</taxon>
        <taxon>Actinomycetota</taxon>
        <taxon>Actinomycetes</taxon>
        <taxon>Propionibacteriales</taxon>
        <taxon>Kribbellaceae</taxon>
        <taxon>Kribbella</taxon>
    </lineage>
</organism>
<accession>A0A4R4ZH76</accession>
<dbReference type="EMBL" id="SMKX01000075">
    <property type="protein sequence ID" value="TDD57396.1"/>
    <property type="molecule type" value="Genomic_DNA"/>
</dbReference>
<dbReference type="OrthoDB" id="63519at2"/>
<proteinExistence type="predicted"/>
<evidence type="ECO:0000259" key="1">
    <source>
        <dbReference type="Pfam" id="PF12697"/>
    </source>
</evidence>
<comment type="caution">
    <text evidence="2">The sequence shown here is derived from an EMBL/GenBank/DDBJ whole genome shotgun (WGS) entry which is preliminary data.</text>
</comment>
<dbReference type="PANTHER" id="PTHR43433">
    <property type="entry name" value="HYDROLASE, ALPHA/BETA FOLD FAMILY PROTEIN"/>
    <property type="match status" value="1"/>
</dbReference>
<name>A0A4R4ZH76_9ACTN</name>
<dbReference type="Pfam" id="PF12697">
    <property type="entry name" value="Abhydrolase_6"/>
    <property type="match status" value="1"/>
</dbReference>
<dbReference type="PANTHER" id="PTHR43433:SF5">
    <property type="entry name" value="AB HYDROLASE-1 DOMAIN-CONTAINING PROTEIN"/>
    <property type="match status" value="1"/>
</dbReference>
<evidence type="ECO:0000313" key="2">
    <source>
        <dbReference type="EMBL" id="TDD57396.1"/>
    </source>
</evidence>
<protein>
    <submittedName>
        <fullName evidence="2">Alpha/beta hydrolase</fullName>
    </submittedName>
</protein>